<gene>
    <name evidence="2" type="ORF">DAPPUDRAFT_245387</name>
</gene>
<reference evidence="2 3" key="1">
    <citation type="journal article" date="2011" name="Science">
        <title>The ecoresponsive genome of Daphnia pulex.</title>
        <authorList>
            <person name="Colbourne J.K."/>
            <person name="Pfrender M.E."/>
            <person name="Gilbert D."/>
            <person name="Thomas W.K."/>
            <person name="Tucker A."/>
            <person name="Oakley T.H."/>
            <person name="Tokishita S."/>
            <person name="Aerts A."/>
            <person name="Arnold G.J."/>
            <person name="Basu M.K."/>
            <person name="Bauer D.J."/>
            <person name="Caceres C.E."/>
            <person name="Carmel L."/>
            <person name="Casola C."/>
            <person name="Choi J.H."/>
            <person name="Detter J.C."/>
            <person name="Dong Q."/>
            <person name="Dusheyko S."/>
            <person name="Eads B.D."/>
            <person name="Frohlich T."/>
            <person name="Geiler-Samerotte K.A."/>
            <person name="Gerlach D."/>
            <person name="Hatcher P."/>
            <person name="Jogdeo S."/>
            <person name="Krijgsveld J."/>
            <person name="Kriventseva E.V."/>
            <person name="Kultz D."/>
            <person name="Laforsch C."/>
            <person name="Lindquist E."/>
            <person name="Lopez J."/>
            <person name="Manak J.R."/>
            <person name="Muller J."/>
            <person name="Pangilinan J."/>
            <person name="Patwardhan R.P."/>
            <person name="Pitluck S."/>
            <person name="Pritham E.J."/>
            <person name="Rechtsteiner A."/>
            <person name="Rho M."/>
            <person name="Rogozin I.B."/>
            <person name="Sakarya O."/>
            <person name="Salamov A."/>
            <person name="Schaack S."/>
            <person name="Shapiro H."/>
            <person name="Shiga Y."/>
            <person name="Skalitzky C."/>
            <person name="Smith Z."/>
            <person name="Souvorov A."/>
            <person name="Sung W."/>
            <person name="Tang Z."/>
            <person name="Tsuchiya D."/>
            <person name="Tu H."/>
            <person name="Vos H."/>
            <person name="Wang M."/>
            <person name="Wolf Y.I."/>
            <person name="Yamagata H."/>
            <person name="Yamada T."/>
            <person name="Ye Y."/>
            <person name="Shaw J.R."/>
            <person name="Andrews J."/>
            <person name="Crease T.J."/>
            <person name="Tang H."/>
            <person name="Lucas S.M."/>
            <person name="Robertson H.M."/>
            <person name="Bork P."/>
            <person name="Koonin E.V."/>
            <person name="Zdobnov E.M."/>
            <person name="Grigoriev I.V."/>
            <person name="Lynch M."/>
            <person name="Boore J.L."/>
        </authorList>
    </citation>
    <scope>NUCLEOTIDE SEQUENCE [LARGE SCALE GENOMIC DNA]</scope>
</reference>
<sequence length="74" mass="7937">MSGHGGHLIVVYDDQFRTLHSLLAIIDRDGGMPKTGSKVVIIFNPQLSQNRTASGETSNSSREKSHCRAAVGGE</sequence>
<keyword evidence="3" id="KW-1185">Reference proteome</keyword>
<evidence type="ECO:0000313" key="2">
    <source>
        <dbReference type="EMBL" id="EFX78993.1"/>
    </source>
</evidence>
<dbReference type="HOGENOM" id="CLU_2690327_0_0_1"/>
<accession>E9GN90</accession>
<dbReference type="InParanoid" id="E9GN90"/>
<organism evidence="2 3">
    <name type="scientific">Daphnia pulex</name>
    <name type="common">Water flea</name>
    <dbReference type="NCBI Taxonomy" id="6669"/>
    <lineage>
        <taxon>Eukaryota</taxon>
        <taxon>Metazoa</taxon>
        <taxon>Ecdysozoa</taxon>
        <taxon>Arthropoda</taxon>
        <taxon>Crustacea</taxon>
        <taxon>Branchiopoda</taxon>
        <taxon>Diplostraca</taxon>
        <taxon>Cladocera</taxon>
        <taxon>Anomopoda</taxon>
        <taxon>Daphniidae</taxon>
        <taxon>Daphnia</taxon>
    </lineage>
</organism>
<protein>
    <submittedName>
        <fullName evidence="2">Uncharacterized protein</fullName>
    </submittedName>
</protein>
<evidence type="ECO:0000256" key="1">
    <source>
        <dbReference type="SAM" id="MobiDB-lite"/>
    </source>
</evidence>
<feature type="compositionally biased region" description="Polar residues" evidence="1">
    <location>
        <begin position="50"/>
        <end position="60"/>
    </location>
</feature>
<proteinExistence type="predicted"/>
<dbReference type="KEGG" id="dpx:DAPPUDRAFT_245387"/>
<dbReference type="AlphaFoldDB" id="E9GN90"/>
<dbReference type="EMBL" id="GL732554">
    <property type="protein sequence ID" value="EFX78993.1"/>
    <property type="molecule type" value="Genomic_DNA"/>
</dbReference>
<name>E9GN90_DAPPU</name>
<dbReference type="Proteomes" id="UP000000305">
    <property type="component" value="Unassembled WGS sequence"/>
</dbReference>
<feature type="region of interest" description="Disordered" evidence="1">
    <location>
        <begin position="50"/>
        <end position="74"/>
    </location>
</feature>
<evidence type="ECO:0000313" key="3">
    <source>
        <dbReference type="Proteomes" id="UP000000305"/>
    </source>
</evidence>